<sequence>MSDHCPLLLDCSPMPSAHKRFHFEDYWLRLDGFHDTVAMAWSSVHDDDPF</sequence>
<reference evidence="2" key="2">
    <citation type="journal article" date="2017" name="Nat. Plants">
        <title>The Aegilops tauschii genome reveals multiple impacts of transposons.</title>
        <authorList>
            <person name="Zhao G."/>
            <person name="Zou C."/>
            <person name="Li K."/>
            <person name="Wang K."/>
            <person name="Li T."/>
            <person name="Gao L."/>
            <person name="Zhang X."/>
            <person name="Wang H."/>
            <person name="Yang Z."/>
            <person name="Liu X."/>
            <person name="Jiang W."/>
            <person name="Mao L."/>
            <person name="Kong X."/>
            <person name="Jiao Y."/>
            <person name="Jia J."/>
        </authorList>
    </citation>
    <scope>NUCLEOTIDE SEQUENCE [LARGE SCALE GENOMIC DNA]</scope>
    <source>
        <strain evidence="2">cv. AL8/78</strain>
    </source>
</reference>
<reference evidence="1" key="4">
    <citation type="submission" date="2019-03" db="UniProtKB">
        <authorList>
            <consortium name="EnsemblPlants"/>
        </authorList>
    </citation>
    <scope>IDENTIFICATION</scope>
</reference>
<organism evidence="1 2">
    <name type="scientific">Aegilops tauschii subsp. strangulata</name>
    <name type="common">Goatgrass</name>
    <dbReference type="NCBI Taxonomy" id="200361"/>
    <lineage>
        <taxon>Eukaryota</taxon>
        <taxon>Viridiplantae</taxon>
        <taxon>Streptophyta</taxon>
        <taxon>Embryophyta</taxon>
        <taxon>Tracheophyta</taxon>
        <taxon>Spermatophyta</taxon>
        <taxon>Magnoliopsida</taxon>
        <taxon>Liliopsida</taxon>
        <taxon>Poales</taxon>
        <taxon>Poaceae</taxon>
        <taxon>BOP clade</taxon>
        <taxon>Pooideae</taxon>
        <taxon>Triticodae</taxon>
        <taxon>Triticeae</taxon>
        <taxon>Triticinae</taxon>
        <taxon>Aegilops</taxon>
    </lineage>
</organism>
<protein>
    <recommendedName>
        <fullName evidence="3">Endonuclease/exonuclease/phosphatase domain-containing protein</fullName>
    </recommendedName>
</protein>
<keyword evidence="2" id="KW-1185">Reference proteome</keyword>
<evidence type="ECO:0000313" key="1">
    <source>
        <dbReference type="EnsemblPlants" id="AET4Gv20753700.7"/>
    </source>
</evidence>
<reference evidence="1" key="5">
    <citation type="journal article" date="2021" name="G3 (Bethesda)">
        <title>Aegilops tauschii genome assembly Aet v5.0 features greater sequence contiguity and improved annotation.</title>
        <authorList>
            <person name="Wang L."/>
            <person name="Zhu T."/>
            <person name="Rodriguez J.C."/>
            <person name="Deal K.R."/>
            <person name="Dubcovsky J."/>
            <person name="McGuire P.E."/>
            <person name="Lux T."/>
            <person name="Spannagl M."/>
            <person name="Mayer K.F.X."/>
            <person name="Baldrich P."/>
            <person name="Meyers B.C."/>
            <person name="Huo N."/>
            <person name="Gu Y.Q."/>
            <person name="Zhou H."/>
            <person name="Devos K.M."/>
            <person name="Bennetzen J.L."/>
            <person name="Unver T."/>
            <person name="Budak H."/>
            <person name="Gulick P.J."/>
            <person name="Galiba G."/>
            <person name="Kalapos B."/>
            <person name="Nelson D.R."/>
            <person name="Li P."/>
            <person name="You F.M."/>
            <person name="Luo M.C."/>
            <person name="Dvorak J."/>
        </authorList>
    </citation>
    <scope>NUCLEOTIDE SEQUENCE [LARGE SCALE GENOMIC DNA]</scope>
    <source>
        <strain evidence="1">cv. AL8/78</strain>
    </source>
</reference>
<proteinExistence type="predicted"/>
<evidence type="ECO:0008006" key="3">
    <source>
        <dbReference type="Google" id="ProtNLM"/>
    </source>
</evidence>
<dbReference type="Proteomes" id="UP000015105">
    <property type="component" value="Chromosome 4D"/>
</dbReference>
<name>A0A453J1E1_AEGTS</name>
<dbReference type="Gramene" id="AET4Gv20753700.7">
    <property type="protein sequence ID" value="AET4Gv20753700.7"/>
    <property type="gene ID" value="AET4Gv20753700"/>
</dbReference>
<accession>A0A453J1E1</accession>
<evidence type="ECO:0000313" key="2">
    <source>
        <dbReference type="Proteomes" id="UP000015105"/>
    </source>
</evidence>
<dbReference type="EnsemblPlants" id="AET4Gv20753700.7">
    <property type="protein sequence ID" value="AET4Gv20753700.7"/>
    <property type="gene ID" value="AET4Gv20753700"/>
</dbReference>
<reference evidence="2" key="1">
    <citation type="journal article" date="2014" name="Science">
        <title>Ancient hybridizations among the ancestral genomes of bread wheat.</title>
        <authorList>
            <consortium name="International Wheat Genome Sequencing Consortium,"/>
            <person name="Marcussen T."/>
            <person name="Sandve S.R."/>
            <person name="Heier L."/>
            <person name="Spannagl M."/>
            <person name="Pfeifer M."/>
            <person name="Jakobsen K.S."/>
            <person name="Wulff B.B."/>
            <person name="Steuernagel B."/>
            <person name="Mayer K.F."/>
            <person name="Olsen O.A."/>
        </authorList>
    </citation>
    <scope>NUCLEOTIDE SEQUENCE [LARGE SCALE GENOMIC DNA]</scope>
    <source>
        <strain evidence="2">cv. AL8/78</strain>
    </source>
</reference>
<dbReference type="AlphaFoldDB" id="A0A453J1E1"/>
<reference evidence="1" key="3">
    <citation type="journal article" date="2017" name="Nature">
        <title>Genome sequence of the progenitor of the wheat D genome Aegilops tauschii.</title>
        <authorList>
            <person name="Luo M.C."/>
            <person name="Gu Y.Q."/>
            <person name="Puiu D."/>
            <person name="Wang H."/>
            <person name="Twardziok S.O."/>
            <person name="Deal K.R."/>
            <person name="Huo N."/>
            <person name="Zhu T."/>
            <person name="Wang L."/>
            <person name="Wang Y."/>
            <person name="McGuire P.E."/>
            <person name="Liu S."/>
            <person name="Long H."/>
            <person name="Ramasamy R.K."/>
            <person name="Rodriguez J.C."/>
            <person name="Van S.L."/>
            <person name="Yuan L."/>
            <person name="Wang Z."/>
            <person name="Xia Z."/>
            <person name="Xiao L."/>
            <person name="Anderson O.D."/>
            <person name="Ouyang S."/>
            <person name="Liang Y."/>
            <person name="Zimin A.V."/>
            <person name="Pertea G."/>
            <person name="Qi P."/>
            <person name="Bennetzen J.L."/>
            <person name="Dai X."/>
            <person name="Dawson M.W."/>
            <person name="Muller H.G."/>
            <person name="Kugler K."/>
            <person name="Rivarola-Duarte L."/>
            <person name="Spannagl M."/>
            <person name="Mayer K.F.X."/>
            <person name="Lu F.H."/>
            <person name="Bevan M.W."/>
            <person name="Leroy P."/>
            <person name="Li P."/>
            <person name="You F.M."/>
            <person name="Sun Q."/>
            <person name="Liu Z."/>
            <person name="Lyons E."/>
            <person name="Wicker T."/>
            <person name="Salzberg S.L."/>
            <person name="Devos K.M."/>
            <person name="Dvorak J."/>
        </authorList>
    </citation>
    <scope>NUCLEOTIDE SEQUENCE [LARGE SCALE GENOMIC DNA]</scope>
    <source>
        <strain evidence="1">cv. AL8/78</strain>
    </source>
</reference>